<dbReference type="Proteomes" id="UP000463224">
    <property type="component" value="Unassembled WGS sequence"/>
</dbReference>
<dbReference type="InterPro" id="IPR009915">
    <property type="entry name" value="NnrU_dom"/>
</dbReference>
<evidence type="ECO:0000256" key="5">
    <source>
        <dbReference type="SAM" id="Phobius"/>
    </source>
</evidence>
<proteinExistence type="predicted"/>
<accession>A0A844QJG2</accession>
<name>A0A844QJG2_9HYPH</name>
<dbReference type="GO" id="GO:0016020">
    <property type="term" value="C:membrane"/>
    <property type="evidence" value="ECO:0007669"/>
    <property type="project" value="UniProtKB-SubCell"/>
</dbReference>
<comment type="caution">
    <text evidence="7">The sequence shown here is derived from an EMBL/GenBank/DDBJ whole genome shotgun (WGS) entry which is preliminary data.</text>
</comment>
<feature type="transmembrane region" description="Helical" evidence="5">
    <location>
        <begin position="113"/>
        <end position="136"/>
    </location>
</feature>
<evidence type="ECO:0000256" key="4">
    <source>
        <dbReference type="ARBA" id="ARBA00023136"/>
    </source>
</evidence>
<dbReference type="Pfam" id="PF07298">
    <property type="entry name" value="NnrU"/>
    <property type="match status" value="1"/>
</dbReference>
<feature type="domain" description="NnrU" evidence="6">
    <location>
        <begin position="3"/>
        <end position="185"/>
    </location>
</feature>
<evidence type="ECO:0000256" key="1">
    <source>
        <dbReference type="ARBA" id="ARBA00004141"/>
    </source>
</evidence>
<evidence type="ECO:0000256" key="2">
    <source>
        <dbReference type="ARBA" id="ARBA00022692"/>
    </source>
</evidence>
<keyword evidence="4 5" id="KW-0472">Membrane</keyword>
<sequence length="191" mass="20780">MLVLILGLALFLGVHSVRVFVPAWRDKKREAIGHGTWRGAYSLVSLIGFVLIVWGYGQAWAAAPVLYEPPVWLKHLAALLMLFALVAIMVFALPAGRLKPALKHPMLLAVKLWAVAHLLANGDLASILLFGSFLVWAVLDRISVKRRGEAPPAPGPMLNDAIAVGAAVVLYVLFVWKLHLWLFGALPIATA</sequence>
<dbReference type="AlphaFoldDB" id="A0A844QJG2"/>
<keyword evidence="8" id="KW-1185">Reference proteome</keyword>
<reference evidence="7 8" key="1">
    <citation type="submission" date="2019-12" db="EMBL/GenBank/DDBJ databases">
        <title>Nitratireductor arenosus sp. nov., Isolated from sea sand, Jeju island, South Korea.</title>
        <authorList>
            <person name="Kim W."/>
        </authorList>
    </citation>
    <scope>NUCLEOTIDE SEQUENCE [LARGE SCALE GENOMIC DNA]</scope>
    <source>
        <strain evidence="7 8">CAU 1489</strain>
    </source>
</reference>
<organism evidence="7 8">
    <name type="scientific">Nitratireductor arenosus</name>
    <dbReference type="NCBI Taxonomy" id="2682096"/>
    <lineage>
        <taxon>Bacteria</taxon>
        <taxon>Pseudomonadati</taxon>
        <taxon>Pseudomonadota</taxon>
        <taxon>Alphaproteobacteria</taxon>
        <taxon>Hyphomicrobiales</taxon>
        <taxon>Phyllobacteriaceae</taxon>
        <taxon>Nitratireductor</taxon>
    </lineage>
</organism>
<protein>
    <submittedName>
        <fullName evidence="7">NnrU family protein</fullName>
    </submittedName>
</protein>
<evidence type="ECO:0000256" key="3">
    <source>
        <dbReference type="ARBA" id="ARBA00022989"/>
    </source>
</evidence>
<keyword evidence="2 5" id="KW-0812">Transmembrane</keyword>
<comment type="subcellular location">
    <subcellularLocation>
        <location evidence="1">Membrane</location>
        <topology evidence="1">Multi-pass membrane protein</topology>
    </subcellularLocation>
</comment>
<dbReference type="EMBL" id="WPHG01000003">
    <property type="protein sequence ID" value="MVA98734.1"/>
    <property type="molecule type" value="Genomic_DNA"/>
</dbReference>
<dbReference type="RefSeq" id="WP_156713636.1">
    <property type="nucleotide sequence ID" value="NZ_WPHG01000003.1"/>
</dbReference>
<feature type="transmembrane region" description="Helical" evidence="5">
    <location>
        <begin position="75"/>
        <end position="93"/>
    </location>
</feature>
<evidence type="ECO:0000313" key="7">
    <source>
        <dbReference type="EMBL" id="MVA98734.1"/>
    </source>
</evidence>
<keyword evidence="3 5" id="KW-1133">Transmembrane helix</keyword>
<gene>
    <name evidence="7" type="ORF">GN330_15920</name>
</gene>
<feature type="transmembrane region" description="Helical" evidence="5">
    <location>
        <begin position="157"/>
        <end position="176"/>
    </location>
</feature>
<evidence type="ECO:0000313" key="8">
    <source>
        <dbReference type="Proteomes" id="UP000463224"/>
    </source>
</evidence>
<feature type="transmembrane region" description="Helical" evidence="5">
    <location>
        <begin position="40"/>
        <end position="63"/>
    </location>
</feature>
<evidence type="ECO:0000259" key="6">
    <source>
        <dbReference type="Pfam" id="PF07298"/>
    </source>
</evidence>